<dbReference type="Gene3D" id="1.25.40.20">
    <property type="entry name" value="Ankyrin repeat-containing domain"/>
    <property type="match status" value="1"/>
</dbReference>
<dbReference type="Pfam" id="PF12796">
    <property type="entry name" value="Ank_2"/>
    <property type="match status" value="1"/>
</dbReference>
<dbReference type="InterPro" id="IPR036770">
    <property type="entry name" value="Ankyrin_rpt-contain_sf"/>
</dbReference>
<feature type="repeat" description="ANK" evidence="1">
    <location>
        <begin position="578"/>
        <end position="610"/>
    </location>
</feature>
<feature type="region of interest" description="Disordered" evidence="2">
    <location>
        <begin position="371"/>
        <end position="397"/>
    </location>
</feature>
<sequence length="676" mass="73086">MAAGAVPAPLIIPIIHLPTHRVKNHIDTRTPVSIQSDSTDVLIFFTLDGSRPEAGQRGSAGGSRKYSKPILLPAGRVSIRAVAVTIDGRQSSIVTKVFYVDQLDSISTMENKEDVLQNLRQVIRHSPAAPVSISTTSVCSEESFILPPVASGSDLLPVCQDSRDMKQLSRTQEHRVQRETDFLRCTRCLGARPSDPLARFCAQCGTVVPALPGQRLPPAEGGQMLVCVTCNCLVPINTVTCLTCEASVGRQMQPQARLALQDHLVCGSCGSGNPAHMSRCLTCESHLQPVGYCGNSAPSVRAADRRAFTCSRCKRLNRSDARFCDWCSTKSAHAASCVACWRCGASGHPYAFYCAACGVFLEGPAPPTSSTKTSHNATWQATPSSNTTPIINVTPPTMNQSTQTVGLYYPSSTEMQRKEQQRVLKVSRQLSTRDHRPPLTAFSPGRGFWRKQLDHVCAHLRSYTQNNASFRALLGEPRLGRVHPSPVSATHYLDKSVSESVELYFLHLTSQTEPLSSVTERFANSSVLSKENTGPNRVSVEDVTNSQLLKELGPDRGRISTIQQLLDQGADPSCCGSDGRHALTVAVVNGHHDVLPVLVQRGADVDQQSGPMKNTALHEAVALGSKGLQSAELLLRYDSPGCFKNTAGQTAYDFAVNSSCGDMVTVLAAQTRRDPN</sequence>
<dbReference type="GO" id="GO:0042462">
    <property type="term" value="P:eye photoreceptor cell development"/>
    <property type="evidence" value="ECO:0007669"/>
    <property type="project" value="TreeGrafter"/>
</dbReference>
<accession>A0A3Q3B098</accession>
<evidence type="ECO:0000313" key="3">
    <source>
        <dbReference type="Ensembl" id="ENSKMAP00000022276.1"/>
    </source>
</evidence>
<proteinExistence type="predicted"/>
<dbReference type="InterPro" id="IPR002110">
    <property type="entry name" value="Ankyrin_rpt"/>
</dbReference>
<name>A0A3Q3B098_KRYMA</name>
<organism evidence="3 4">
    <name type="scientific">Kryptolebias marmoratus</name>
    <name type="common">Mangrove killifish</name>
    <name type="synonym">Rivulus marmoratus</name>
    <dbReference type="NCBI Taxonomy" id="37003"/>
    <lineage>
        <taxon>Eukaryota</taxon>
        <taxon>Metazoa</taxon>
        <taxon>Chordata</taxon>
        <taxon>Craniata</taxon>
        <taxon>Vertebrata</taxon>
        <taxon>Euteleostomi</taxon>
        <taxon>Actinopterygii</taxon>
        <taxon>Neopterygii</taxon>
        <taxon>Teleostei</taxon>
        <taxon>Neoteleostei</taxon>
        <taxon>Acanthomorphata</taxon>
        <taxon>Ovalentaria</taxon>
        <taxon>Atherinomorphae</taxon>
        <taxon>Cyprinodontiformes</taxon>
        <taxon>Rivulidae</taxon>
        <taxon>Kryptolebias</taxon>
    </lineage>
</organism>
<dbReference type="PANTHER" id="PTHR16058:SF4">
    <property type="entry name" value="DOUBLE ZINC RIBBON AND ANKYRIN REPEAT-CONTAINING PROTEIN 1"/>
    <property type="match status" value="1"/>
</dbReference>
<dbReference type="PROSITE" id="PS50088">
    <property type="entry name" value="ANK_REPEAT"/>
    <property type="match status" value="1"/>
</dbReference>
<protein>
    <submittedName>
        <fullName evidence="3">Double zinc ribbon and ankyrin repeat domains 1</fullName>
    </submittedName>
</protein>
<dbReference type="InterPro" id="IPR052481">
    <property type="entry name" value="DZAN1"/>
</dbReference>
<reference evidence="3" key="1">
    <citation type="submission" date="2025-08" db="UniProtKB">
        <authorList>
            <consortium name="Ensembl"/>
        </authorList>
    </citation>
    <scope>IDENTIFICATION</scope>
</reference>
<dbReference type="SMART" id="SM00248">
    <property type="entry name" value="ANK"/>
    <property type="match status" value="2"/>
</dbReference>
<evidence type="ECO:0000256" key="1">
    <source>
        <dbReference type="PROSITE-ProRule" id="PRU00023"/>
    </source>
</evidence>
<reference evidence="3" key="2">
    <citation type="submission" date="2025-09" db="UniProtKB">
        <authorList>
            <consortium name="Ensembl"/>
        </authorList>
    </citation>
    <scope>IDENTIFICATION</scope>
</reference>
<dbReference type="AlphaFoldDB" id="A0A3Q3B098"/>
<dbReference type="Ensembl" id="ENSKMAT00000022561.1">
    <property type="protein sequence ID" value="ENSKMAP00000022276.1"/>
    <property type="gene ID" value="ENSKMAG00000016513.1"/>
</dbReference>
<dbReference type="OMA" id="HINTNTP"/>
<dbReference type="Pfam" id="PF13287">
    <property type="entry name" value="Fn3_assoc"/>
    <property type="match status" value="1"/>
</dbReference>
<feature type="compositionally biased region" description="Polar residues" evidence="2">
    <location>
        <begin position="371"/>
        <end position="385"/>
    </location>
</feature>
<dbReference type="SUPFAM" id="SSF48403">
    <property type="entry name" value="Ankyrin repeat"/>
    <property type="match status" value="1"/>
</dbReference>
<dbReference type="GeneTree" id="ENSGT00390000000549"/>
<evidence type="ECO:0000313" key="4">
    <source>
        <dbReference type="Proteomes" id="UP000264800"/>
    </source>
</evidence>
<keyword evidence="4" id="KW-1185">Reference proteome</keyword>
<keyword evidence="1" id="KW-0040">ANK repeat</keyword>
<evidence type="ECO:0000256" key="2">
    <source>
        <dbReference type="SAM" id="MobiDB-lite"/>
    </source>
</evidence>
<feature type="compositionally biased region" description="Low complexity" evidence="2">
    <location>
        <begin position="386"/>
        <end position="397"/>
    </location>
</feature>
<dbReference type="PANTHER" id="PTHR16058">
    <property type="entry name" value="DOUBLE ZINC RIBBON AND ANKYRIN REPEAT-CONTAINING PROTEIN 1"/>
    <property type="match status" value="1"/>
</dbReference>
<dbReference type="PROSITE" id="PS50297">
    <property type="entry name" value="ANK_REP_REGION"/>
    <property type="match status" value="1"/>
</dbReference>
<dbReference type="InterPro" id="IPR026876">
    <property type="entry name" value="Fn3_assoc_repeat"/>
</dbReference>
<dbReference type="Proteomes" id="UP000264800">
    <property type="component" value="Unplaced"/>
</dbReference>